<keyword evidence="3" id="KW-1185">Reference proteome</keyword>
<accession>A0A0N5B1P7</accession>
<proteinExistence type="predicted"/>
<evidence type="ECO:0000259" key="2">
    <source>
        <dbReference type="Pfam" id="PF24100"/>
    </source>
</evidence>
<sequence length="272" mass="32187">MIDRILFDNPRKNPPEMCVYNVGFIRGHTLKKTYSKSCDSILSILNSNTRPISYTVKSYNPKHIITYTCKRRHFTNFDKALEYALMMQLYIKFIPSSFKPVPPQKQFCIETKYRKICYMRNPITLALWKSIWQNCNGGCYYKSNFRNARKHYYDEINLYRSFVGCSPVRLYEKLNVMAQTRAEVMAKKNNIMADSNKDYDEVVAFAKFGYGIYLIKMIFDNVFFEKPDFHRLSPSQTDFQRLFSCKQRLIGFGLVKNGFGAYISIKFTDDYW</sequence>
<reference evidence="4" key="1">
    <citation type="submission" date="2017-02" db="UniProtKB">
        <authorList>
            <consortium name="WormBaseParasite"/>
        </authorList>
    </citation>
    <scope>IDENTIFICATION</scope>
</reference>
<dbReference type="AlphaFoldDB" id="A0A0N5B1P7"/>
<organism evidence="3 4">
    <name type="scientific">Strongyloides papillosus</name>
    <name type="common">Intestinal threadworm</name>
    <dbReference type="NCBI Taxonomy" id="174720"/>
    <lineage>
        <taxon>Eukaryota</taxon>
        <taxon>Metazoa</taxon>
        <taxon>Ecdysozoa</taxon>
        <taxon>Nematoda</taxon>
        <taxon>Chromadorea</taxon>
        <taxon>Rhabditida</taxon>
        <taxon>Tylenchina</taxon>
        <taxon>Panagrolaimomorpha</taxon>
        <taxon>Strongyloidoidea</taxon>
        <taxon>Strongyloididae</taxon>
        <taxon>Strongyloides</taxon>
    </lineage>
</organism>
<evidence type="ECO:0000259" key="1">
    <source>
        <dbReference type="Pfam" id="PF00188"/>
    </source>
</evidence>
<evidence type="ECO:0000313" key="3">
    <source>
        <dbReference type="Proteomes" id="UP000046392"/>
    </source>
</evidence>
<evidence type="ECO:0000313" key="4">
    <source>
        <dbReference type="WBParaSite" id="SPAL_0000000300.1"/>
    </source>
</evidence>
<name>A0A0N5B1P7_STREA</name>
<dbReference type="Pfam" id="PF24100">
    <property type="entry name" value="DUF7381"/>
    <property type="match status" value="1"/>
</dbReference>
<dbReference type="InterPro" id="IPR035940">
    <property type="entry name" value="CAP_sf"/>
</dbReference>
<dbReference type="Gene3D" id="3.40.33.10">
    <property type="entry name" value="CAP"/>
    <property type="match status" value="1"/>
</dbReference>
<dbReference type="SUPFAM" id="SSF55797">
    <property type="entry name" value="PR-1-like"/>
    <property type="match status" value="1"/>
</dbReference>
<protein>
    <submittedName>
        <fullName evidence="4">SCP domain-containing protein</fullName>
    </submittedName>
</protein>
<dbReference type="Proteomes" id="UP000046392">
    <property type="component" value="Unplaced"/>
</dbReference>
<feature type="domain" description="DUF7381" evidence="2">
    <location>
        <begin position="1"/>
        <end position="85"/>
    </location>
</feature>
<dbReference type="Pfam" id="PF00188">
    <property type="entry name" value="CAP"/>
    <property type="match status" value="1"/>
</dbReference>
<dbReference type="WBParaSite" id="SPAL_0000000300.1">
    <property type="protein sequence ID" value="SPAL_0000000300.1"/>
    <property type="gene ID" value="SPAL_0000000300"/>
</dbReference>
<dbReference type="InterPro" id="IPR014044">
    <property type="entry name" value="CAP_dom"/>
</dbReference>
<feature type="domain" description="SCP" evidence="1">
    <location>
        <begin position="154"/>
        <end position="262"/>
    </location>
</feature>
<dbReference type="InterPro" id="IPR055805">
    <property type="entry name" value="DUF7381"/>
</dbReference>